<keyword evidence="2" id="KW-1185">Reference proteome</keyword>
<reference evidence="1" key="1">
    <citation type="journal article" date="2020" name="bioRxiv">
        <title>Hybrid origin of Populus tomentosa Carr. identified through genome sequencing and phylogenomic analysis.</title>
        <authorList>
            <person name="An X."/>
            <person name="Gao K."/>
            <person name="Chen Z."/>
            <person name="Li J."/>
            <person name="Yang X."/>
            <person name="Yang X."/>
            <person name="Zhou J."/>
            <person name="Guo T."/>
            <person name="Zhao T."/>
            <person name="Huang S."/>
            <person name="Miao D."/>
            <person name="Khan W.U."/>
            <person name="Rao P."/>
            <person name="Ye M."/>
            <person name="Lei B."/>
            <person name="Liao W."/>
            <person name="Wang J."/>
            <person name="Ji L."/>
            <person name="Li Y."/>
            <person name="Guo B."/>
            <person name="Mustafa N.S."/>
            <person name="Li S."/>
            <person name="Yun Q."/>
            <person name="Keller S.R."/>
            <person name="Mao J."/>
            <person name="Zhang R."/>
            <person name="Strauss S.H."/>
        </authorList>
    </citation>
    <scope>NUCLEOTIDE SEQUENCE</scope>
    <source>
        <strain evidence="1">GM15</strain>
        <tissue evidence="1">Leaf</tissue>
    </source>
</reference>
<sequence>MFKWSKEITPSQVARLLIRTLKDLHKAKIIFDSASAEYSNGVRHDHTMFGLVISKLVSTNESRPAEDMLNRMREGKCRIAEEIFLSICRGYGCVRVPLDAIRIFHKMKDFRCKPTDKSYIIVFAILVEENQIVEQLMLLFKIFREMPKRGCDSDS</sequence>
<gene>
    <name evidence="1" type="ORF">POTOM_015132</name>
</gene>
<comment type="caution">
    <text evidence="1">The sequence shown here is derived from an EMBL/GenBank/DDBJ whole genome shotgun (WGS) entry which is preliminary data.</text>
</comment>
<protein>
    <recommendedName>
        <fullName evidence="3">Pentatricopeptide repeat-containing protein</fullName>
    </recommendedName>
</protein>
<dbReference type="OrthoDB" id="185373at2759"/>
<evidence type="ECO:0000313" key="1">
    <source>
        <dbReference type="EMBL" id="KAG6778785.1"/>
    </source>
</evidence>
<dbReference type="Proteomes" id="UP000886885">
    <property type="component" value="Chromosome 4A"/>
</dbReference>
<name>A0A8X8A1C5_POPTO</name>
<accession>A0A8X8A1C5</accession>
<evidence type="ECO:0000313" key="2">
    <source>
        <dbReference type="Proteomes" id="UP000886885"/>
    </source>
</evidence>
<dbReference type="EMBL" id="JAAWWB010000007">
    <property type="protein sequence ID" value="KAG6778785.1"/>
    <property type="molecule type" value="Genomic_DNA"/>
</dbReference>
<dbReference type="AlphaFoldDB" id="A0A8X8A1C5"/>
<evidence type="ECO:0008006" key="3">
    <source>
        <dbReference type="Google" id="ProtNLM"/>
    </source>
</evidence>
<organism evidence="1 2">
    <name type="scientific">Populus tomentosa</name>
    <name type="common">Chinese white poplar</name>
    <dbReference type="NCBI Taxonomy" id="118781"/>
    <lineage>
        <taxon>Eukaryota</taxon>
        <taxon>Viridiplantae</taxon>
        <taxon>Streptophyta</taxon>
        <taxon>Embryophyta</taxon>
        <taxon>Tracheophyta</taxon>
        <taxon>Spermatophyta</taxon>
        <taxon>Magnoliopsida</taxon>
        <taxon>eudicotyledons</taxon>
        <taxon>Gunneridae</taxon>
        <taxon>Pentapetalae</taxon>
        <taxon>rosids</taxon>
        <taxon>fabids</taxon>
        <taxon>Malpighiales</taxon>
        <taxon>Salicaceae</taxon>
        <taxon>Saliceae</taxon>
        <taxon>Populus</taxon>
    </lineage>
</organism>
<proteinExistence type="predicted"/>